<feature type="region of interest" description="Disordered" evidence="1">
    <location>
        <begin position="1"/>
        <end position="27"/>
    </location>
</feature>
<evidence type="ECO:0000313" key="3">
    <source>
        <dbReference type="Proteomes" id="UP001642484"/>
    </source>
</evidence>
<keyword evidence="3" id="KW-1185">Reference proteome</keyword>
<feature type="region of interest" description="Disordered" evidence="1">
    <location>
        <begin position="729"/>
        <end position="751"/>
    </location>
</feature>
<name>A0ABP0RNF1_9DINO</name>
<feature type="compositionally biased region" description="Basic and acidic residues" evidence="1">
    <location>
        <begin position="8"/>
        <end position="20"/>
    </location>
</feature>
<evidence type="ECO:0000313" key="2">
    <source>
        <dbReference type="EMBL" id="CAK9101153.1"/>
    </source>
</evidence>
<proteinExistence type="predicted"/>
<organism evidence="2 3">
    <name type="scientific">Durusdinium trenchii</name>
    <dbReference type="NCBI Taxonomy" id="1381693"/>
    <lineage>
        <taxon>Eukaryota</taxon>
        <taxon>Sar</taxon>
        <taxon>Alveolata</taxon>
        <taxon>Dinophyceae</taxon>
        <taxon>Suessiales</taxon>
        <taxon>Symbiodiniaceae</taxon>
        <taxon>Durusdinium</taxon>
    </lineage>
</organism>
<evidence type="ECO:0000256" key="1">
    <source>
        <dbReference type="SAM" id="MobiDB-lite"/>
    </source>
</evidence>
<dbReference type="Proteomes" id="UP001642484">
    <property type="component" value="Unassembled WGS sequence"/>
</dbReference>
<dbReference type="EMBL" id="CAXAMN010026184">
    <property type="protein sequence ID" value="CAK9101153.1"/>
    <property type="molecule type" value="Genomic_DNA"/>
</dbReference>
<feature type="compositionally biased region" description="Basic and acidic residues" evidence="1">
    <location>
        <begin position="737"/>
        <end position="748"/>
    </location>
</feature>
<gene>
    <name evidence="2" type="ORF">CCMP2556_LOCUS47718</name>
</gene>
<protein>
    <submittedName>
        <fullName evidence="2">Uncharacterized protein</fullName>
    </submittedName>
</protein>
<reference evidence="2 3" key="1">
    <citation type="submission" date="2024-02" db="EMBL/GenBank/DDBJ databases">
        <authorList>
            <person name="Chen Y."/>
            <person name="Shah S."/>
            <person name="Dougan E. K."/>
            <person name="Thang M."/>
            <person name="Chan C."/>
        </authorList>
    </citation>
    <scope>NUCLEOTIDE SEQUENCE [LARGE SCALE GENOMIC DNA]</scope>
</reference>
<sequence>MPPAKRKSTGDARTSKDKLQKGATAEQIEEQPHVSKLVAWLNETVFPAGGPDKYLSAKYDTQVKKLDFAEWIDKFAVADLRHTYAGGAAEGAQLCRPWQLAWRADFGFLTNPDLPGTEKISATKVPKEFLDAPYSDLPSTIGGGALLPPFSVGYCKGWKRSVMALITLHGIRELQYDDAIKHGIKASFATVYTTFSQFRDVRSQVYANRGAGLASTQTRVRPNAFHFRRQVMILQRAGGGSAERQFTEWKQSTNIARAFSIGKAESEAVSALMTQIKPELVDRLSDAVRARGMVKLLHHEAGLVVTRLIGDFDRTAPGLRKALNFKDALALHQAAGLFQHFLRILEQTAPSALFAESRDSLEAQFLQGFLDPDLCHCLTVQVPPGDIKSISAFRPLVAKLEASIRLEKEEKEQRIALNLRQADFESLAAKIERDFETLEARNPKESQRAQEHALDMKKGKDFVEQWMSEHCCLVDCSEGMTAAIQSFLQFKEQFRSGNEQYIVCTLDATVFPANGSHLQAALQTLTTLMSMSSNMIGFVLYPQFQSQTSHAALVKHRHLLDNALLKGGVSLVHHIQLLYSKPDSTVRDTRPLSQPTLAVFNTGFQQHAFHRSHAVREGKLGPCPLLRIADFIGYDSELSKPGASARVEQMKGIPCHASILNGLLEGMEIGDADKIIFVDLLPNRFAEFGRAIVQRNLTESGKTVHYCAFILNEFQANSTALRSMVYTNWDGDSAKSPPKERPGRETADRAAPPELQILAWSQNRPLFPATLVTHFTEGTPEFKKMQEFKAKFDRMFPATVTTVTQTSTPGPVRAGGSCDFTVDDGKLPLDITRVIDLPSIPAADFQTPRLAECAASGKKPSLVVGQDFSLYIGNTTDADITIEAMELFGFRRGSFEQKEIRDVSNEIHGVPWRLLDDFQLVSVNKQIMPLCQFLRVLATDQGLSEVELCDHLLVSRVLEASALS</sequence>
<comment type="caution">
    <text evidence="2">The sequence shown here is derived from an EMBL/GenBank/DDBJ whole genome shotgun (WGS) entry which is preliminary data.</text>
</comment>
<accession>A0ABP0RNF1</accession>